<accession>A0ABS0NS07</accession>
<feature type="transmembrane region" description="Helical" evidence="2">
    <location>
        <begin position="235"/>
        <end position="254"/>
    </location>
</feature>
<comment type="caution">
    <text evidence="3">The sequence shown here is derived from an EMBL/GenBank/DDBJ whole genome shotgun (WGS) entry which is preliminary data.</text>
</comment>
<evidence type="ECO:0000256" key="1">
    <source>
        <dbReference type="SAM" id="MobiDB-lite"/>
    </source>
</evidence>
<evidence type="ECO:0000256" key="2">
    <source>
        <dbReference type="SAM" id="Phobius"/>
    </source>
</evidence>
<keyword evidence="4" id="KW-1185">Reference proteome</keyword>
<reference evidence="3 4" key="1">
    <citation type="submission" date="2020-09" db="EMBL/GenBank/DDBJ databases">
        <title>Biosynthesis of the nuclear factor of activated T cells inhibitor NFAT-133 and its congeners in Streptomyces pactum.</title>
        <authorList>
            <person name="Zhou W."/>
            <person name="Posri P."/>
            <person name="Abugrain M.E."/>
            <person name="Weisberg A.J."/>
            <person name="Chang J.H."/>
            <person name="Mahmud T."/>
        </authorList>
    </citation>
    <scope>NUCLEOTIDE SEQUENCE [LARGE SCALE GENOMIC DNA]</scope>
    <source>
        <strain evidence="3 4">ATCC 27456</strain>
    </source>
</reference>
<dbReference type="RefSeq" id="WP_197991208.1">
    <property type="nucleotide sequence ID" value="NZ_JACYXC010000001.1"/>
</dbReference>
<feature type="transmembrane region" description="Helical" evidence="2">
    <location>
        <begin position="181"/>
        <end position="198"/>
    </location>
</feature>
<keyword evidence="2" id="KW-1133">Transmembrane helix</keyword>
<organism evidence="3 4">
    <name type="scientific">Streptomyces pactum</name>
    <dbReference type="NCBI Taxonomy" id="68249"/>
    <lineage>
        <taxon>Bacteria</taxon>
        <taxon>Bacillati</taxon>
        <taxon>Actinomycetota</taxon>
        <taxon>Actinomycetes</taxon>
        <taxon>Kitasatosporales</taxon>
        <taxon>Streptomycetaceae</taxon>
        <taxon>Streptomyces</taxon>
    </lineage>
</organism>
<proteinExistence type="predicted"/>
<gene>
    <name evidence="3" type="ORF">IHE55_25720</name>
</gene>
<keyword evidence="2" id="KW-0472">Membrane</keyword>
<protein>
    <submittedName>
        <fullName evidence="3">DUF2637 domain-containing protein</fullName>
    </submittedName>
</protein>
<sequence length="277" mass="30016">MTYPPHGHAGHGSYPSGPGPGPDERLDFTTGYDLHSLPLPDPETLEGRWDLEGDLARLLQSSAEEPSGPADPLRRPDPLRGDPLLADPLRDDPHVDDLPYTGETLRPEARVAQHAAVRGRGRRRRVRFRMPTMPWLQLASLVFAAVTALIVAMLSVLSGMVSYGPLRFLAAPTTSGSLADWWPLLVYGPWLVASLSVLRAALHHRGAAHSWMVVVLFSAIAVLLCVAHAPKTLAGIAVAGLPPVAALISFHQLVRQITLNDPPRHALPRQRGTQPRG</sequence>
<feature type="region of interest" description="Disordered" evidence="1">
    <location>
        <begin position="62"/>
        <end position="93"/>
    </location>
</feature>
<evidence type="ECO:0000313" key="4">
    <source>
        <dbReference type="Proteomes" id="UP000807371"/>
    </source>
</evidence>
<feature type="region of interest" description="Disordered" evidence="1">
    <location>
        <begin position="1"/>
        <end position="48"/>
    </location>
</feature>
<dbReference type="EMBL" id="JACYXC010000001">
    <property type="protein sequence ID" value="MBH5337991.1"/>
    <property type="molecule type" value="Genomic_DNA"/>
</dbReference>
<evidence type="ECO:0000313" key="3">
    <source>
        <dbReference type="EMBL" id="MBH5337991.1"/>
    </source>
</evidence>
<dbReference type="Pfam" id="PF10935">
    <property type="entry name" value="DUF2637"/>
    <property type="match status" value="1"/>
</dbReference>
<dbReference type="Proteomes" id="UP000807371">
    <property type="component" value="Unassembled WGS sequence"/>
</dbReference>
<keyword evidence="2" id="KW-0812">Transmembrane</keyword>
<dbReference type="InterPro" id="IPR021235">
    <property type="entry name" value="DUF2637"/>
</dbReference>
<feature type="compositionally biased region" description="Low complexity" evidence="1">
    <location>
        <begin position="1"/>
        <end position="16"/>
    </location>
</feature>
<feature type="transmembrane region" description="Helical" evidence="2">
    <location>
        <begin position="135"/>
        <end position="161"/>
    </location>
</feature>
<name>A0ABS0NS07_9ACTN</name>
<feature type="transmembrane region" description="Helical" evidence="2">
    <location>
        <begin position="210"/>
        <end position="229"/>
    </location>
</feature>